<dbReference type="PANTHER" id="PTHR11102">
    <property type="entry name" value="SEL-1-LIKE PROTEIN"/>
    <property type="match status" value="1"/>
</dbReference>
<gene>
    <name evidence="8" type="ORF">M9Y10_020230</name>
</gene>
<feature type="binding site" evidence="5">
    <location>
        <position position="44"/>
    </location>
    <ligand>
        <name>ATP</name>
        <dbReference type="ChEBI" id="CHEBI:30616"/>
    </ligand>
</feature>
<evidence type="ECO:0000313" key="9">
    <source>
        <dbReference type="Proteomes" id="UP001470230"/>
    </source>
</evidence>
<protein>
    <recommendedName>
        <fullName evidence="7">Protein kinase domain-containing protein</fullName>
    </recommendedName>
</protein>
<feature type="region of interest" description="Disordered" evidence="6">
    <location>
        <begin position="576"/>
        <end position="603"/>
    </location>
</feature>
<feature type="domain" description="Protein kinase" evidence="7">
    <location>
        <begin position="15"/>
        <end position="251"/>
    </location>
</feature>
<dbReference type="EMBL" id="JAPFFF010000029">
    <property type="protein sequence ID" value="KAK8846224.1"/>
    <property type="molecule type" value="Genomic_DNA"/>
</dbReference>
<dbReference type="InterPro" id="IPR011009">
    <property type="entry name" value="Kinase-like_dom_sf"/>
</dbReference>
<evidence type="ECO:0000313" key="8">
    <source>
        <dbReference type="EMBL" id="KAK8846224.1"/>
    </source>
</evidence>
<dbReference type="InterPro" id="IPR008271">
    <property type="entry name" value="Ser/Thr_kinase_AS"/>
</dbReference>
<name>A0ABR2HHM1_9EUKA</name>
<organism evidence="8 9">
    <name type="scientific">Tritrichomonas musculus</name>
    <dbReference type="NCBI Taxonomy" id="1915356"/>
    <lineage>
        <taxon>Eukaryota</taxon>
        <taxon>Metamonada</taxon>
        <taxon>Parabasalia</taxon>
        <taxon>Tritrichomonadida</taxon>
        <taxon>Tritrichomonadidae</taxon>
        <taxon>Tritrichomonas</taxon>
    </lineage>
</organism>
<feature type="compositionally biased region" description="Low complexity" evidence="6">
    <location>
        <begin position="583"/>
        <end position="603"/>
    </location>
</feature>
<dbReference type="Gene3D" id="1.25.40.10">
    <property type="entry name" value="Tetratricopeptide repeat domain"/>
    <property type="match status" value="4"/>
</dbReference>
<evidence type="ECO:0000256" key="5">
    <source>
        <dbReference type="PROSITE-ProRule" id="PRU10141"/>
    </source>
</evidence>
<evidence type="ECO:0000256" key="4">
    <source>
        <dbReference type="ARBA" id="ARBA00038101"/>
    </source>
</evidence>
<evidence type="ECO:0000259" key="7">
    <source>
        <dbReference type="PROSITE" id="PS50011"/>
    </source>
</evidence>
<dbReference type="InterPro" id="IPR017441">
    <property type="entry name" value="Protein_kinase_ATP_BS"/>
</dbReference>
<dbReference type="SUPFAM" id="SSF81901">
    <property type="entry name" value="HCP-like"/>
    <property type="match status" value="3"/>
</dbReference>
<dbReference type="PANTHER" id="PTHR11102:SF160">
    <property type="entry name" value="ERAD-ASSOCIATED E3 UBIQUITIN-PROTEIN LIGASE COMPONENT HRD3"/>
    <property type="match status" value="1"/>
</dbReference>
<evidence type="ECO:0000256" key="1">
    <source>
        <dbReference type="ARBA" id="ARBA00022527"/>
    </source>
</evidence>
<keyword evidence="1" id="KW-0418">Kinase</keyword>
<dbReference type="SUPFAM" id="SSF56112">
    <property type="entry name" value="Protein kinase-like (PK-like)"/>
    <property type="match status" value="1"/>
</dbReference>
<keyword evidence="3 5" id="KW-0067">ATP-binding</keyword>
<dbReference type="PROSITE" id="PS50011">
    <property type="entry name" value="PROTEIN_KINASE_DOM"/>
    <property type="match status" value="1"/>
</dbReference>
<proteinExistence type="inferred from homology"/>
<dbReference type="PROSITE" id="PS00107">
    <property type="entry name" value="PROTEIN_KINASE_ATP"/>
    <property type="match status" value="1"/>
</dbReference>
<reference evidence="8 9" key="1">
    <citation type="submission" date="2024-04" db="EMBL/GenBank/DDBJ databases">
        <title>Tritrichomonas musculus Genome.</title>
        <authorList>
            <person name="Alves-Ferreira E."/>
            <person name="Grigg M."/>
            <person name="Lorenzi H."/>
            <person name="Galac M."/>
        </authorList>
    </citation>
    <scope>NUCLEOTIDE SEQUENCE [LARGE SCALE GENOMIC DNA]</scope>
    <source>
        <strain evidence="8 9">EAF2021</strain>
    </source>
</reference>
<dbReference type="InterPro" id="IPR000719">
    <property type="entry name" value="Prot_kinase_dom"/>
</dbReference>
<dbReference type="PROSITE" id="PS00108">
    <property type="entry name" value="PROTEIN_KINASE_ST"/>
    <property type="match status" value="1"/>
</dbReference>
<dbReference type="Gene3D" id="1.10.510.10">
    <property type="entry name" value="Transferase(Phosphotransferase) domain 1"/>
    <property type="match status" value="1"/>
</dbReference>
<evidence type="ECO:0000256" key="6">
    <source>
        <dbReference type="SAM" id="MobiDB-lite"/>
    </source>
</evidence>
<comment type="similarity">
    <text evidence="4">Belongs to the sel-1 family.</text>
</comment>
<dbReference type="SMART" id="SM00671">
    <property type="entry name" value="SEL1"/>
    <property type="match status" value="12"/>
</dbReference>
<evidence type="ECO:0000256" key="2">
    <source>
        <dbReference type="ARBA" id="ARBA00022741"/>
    </source>
</evidence>
<keyword evidence="9" id="KW-1185">Reference proteome</keyword>
<comment type="caution">
    <text evidence="8">The sequence shown here is derived from an EMBL/GenBank/DDBJ whole genome shotgun (WGS) entry which is preliminary data.</text>
</comment>
<keyword evidence="1" id="KW-0723">Serine/threonine-protein kinase</keyword>
<sequence>MIHDFSEYLINLSDYEEEGTIGKGGFASVLLYKNIHTGKLYAGKKPQTNDLKKFLREVQILRTDHPAILELKGFHLSEPLLILTDYLENGSLFDRIQKSLRGKSPTLTPTQRQIILYGIVKGMEYLHSSNIIHRDLKTENILLDENLYPKISDFNLSKFKSCIYDQNQSRACGTEKYLAPEVKTGSYNNYADVYSFGYVLYDVITNSLEPIENIKINNNPIIPTPFRQLINRCINHDFTKRPNFSTISKFLLDNLLDNVDVTEFNAYSDMLNQFTIKGQSIDNPDDQNYNLALQSIEEKNMIKAARHMKISADLGNSNGRYQYAQMLFEGNGVAQDISKGFKYLKLAADDNNNVDAQFCLALKFIEILGGKYNDVDLDLDFGEDEEMDEGKEAAKYMRLAADAGNSKAQYNFYMMLEDGCGIGKDHEKAIEYLKMAADNENLNEDALIKYGEKCEGDNDLSSAEKYFQTAADRMDSPRGQFKYGKLLLDRKEHKKSDTAKKAVEYIKKAAENENSPVSADAQNLLGICLREGIGLKKNSKEAIKYFEKAAAQNNAEAHFNLGLELEKKKISELEQKMKKKATANASPSLSANPSSSSLPVKSSKSQTKTKLVFADDKERKKLFEVPISHFIKAADLGCMEAADYYASIISNEDIKEAEKYFLKAANKGKIAHAQFELANLYFDTDDKKNGNKYLTMAAHQNYPPAQFLLAQNFEKNNKMKDAKKYYEMAADQKLNNDKVHDDSILAAIQNLALLLLNGKGELRNIEQAKKYFEKGKELNSIQCAIEYAKLTNDSNALKEIADEKGDKNAQYEYAKLIHSAKNADECIAYLDSAANQNQDEACMSLSLLYERSILFDVKLTGNYRDIEKSKHYLKMAVDNGYTPALTKMGINYMNGVGCKKNIQVAKDYLKKAIDYGNDEIALLNYGDILINERIKEQNETKRNELYKEAFQCYKESAKQDCVQAQYRYAKMIIEILDKQEQMDANYELTDTQSDEIPPIDTDINYDIAEENLKSAANKKYPPAIYDYAIFLMKIRNKYRKSMDLLKKAADDGNDAARYKYGKVLLKGYSYVNKKGDQVSKQDEKNGLIYINKAAQNKYKKAEDFLKKRNANKDELDKKISPKI</sequence>
<dbReference type="InterPro" id="IPR001245">
    <property type="entry name" value="Ser-Thr/Tyr_kinase_cat_dom"/>
</dbReference>
<dbReference type="Pfam" id="PF08238">
    <property type="entry name" value="Sel1"/>
    <property type="match status" value="14"/>
</dbReference>
<dbReference type="InterPro" id="IPR050767">
    <property type="entry name" value="Sel1_AlgK"/>
</dbReference>
<dbReference type="SUPFAM" id="SSF48452">
    <property type="entry name" value="TPR-like"/>
    <property type="match status" value="1"/>
</dbReference>
<keyword evidence="1" id="KW-0808">Transferase</keyword>
<evidence type="ECO:0000256" key="3">
    <source>
        <dbReference type="ARBA" id="ARBA00022840"/>
    </source>
</evidence>
<accession>A0ABR2HHM1</accession>
<dbReference type="Pfam" id="PF00069">
    <property type="entry name" value="Pkinase"/>
    <property type="match status" value="1"/>
</dbReference>
<dbReference type="InterPro" id="IPR011990">
    <property type="entry name" value="TPR-like_helical_dom_sf"/>
</dbReference>
<dbReference type="Proteomes" id="UP001470230">
    <property type="component" value="Unassembled WGS sequence"/>
</dbReference>
<dbReference type="PRINTS" id="PR00109">
    <property type="entry name" value="TYRKINASE"/>
</dbReference>
<dbReference type="SMART" id="SM00220">
    <property type="entry name" value="S_TKc"/>
    <property type="match status" value="1"/>
</dbReference>
<dbReference type="InterPro" id="IPR006597">
    <property type="entry name" value="Sel1-like"/>
</dbReference>
<keyword evidence="2 5" id="KW-0547">Nucleotide-binding</keyword>